<evidence type="ECO:0000313" key="2">
    <source>
        <dbReference type="EMBL" id="OBZ92159.1"/>
    </source>
</evidence>
<gene>
    <name evidence="2" type="ORF">ADU59_27880</name>
</gene>
<reference evidence="2 3" key="1">
    <citation type="journal article" date="2016" name="Syst. Appl. Microbiol.">
        <title>Pararhizobium polonicum sp. nov. isolated from tumors on stone fruit rootstocks.</title>
        <authorList>
            <person name="Pulawska J."/>
            <person name="Kuzmanovic N."/>
            <person name="Willems A."/>
            <person name="Pothier J.F."/>
        </authorList>
    </citation>
    <scope>NUCLEOTIDE SEQUENCE [LARGE SCALE GENOMIC DNA]</scope>
    <source>
        <strain evidence="2 3">F5.1</strain>
    </source>
</reference>
<dbReference type="Pfam" id="PF13358">
    <property type="entry name" value="DDE_3"/>
    <property type="match status" value="1"/>
</dbReference>
<accession>A0A1C7NT31</accession>
<dbReference type="AlphaFoldDB" id="A0A1C7NT31"/>
<dbReference type="PANTHER" id="PTHR46564:SF1">
    <property type="entry name" value="TRANSPOSASE"/>
    <property type="match status" value="1"/>
</dbReference>
<feature type="domain" description="Tc1-like transposase DDE" evidence="1">
    <location>
        <begin position="17"/>
        <end position="112"/>
    </location>
</feature>
<dbReference type="InterPro" id="IPR036397">
    <property type="entry name" value="RNaseH_sf"/>
</dbReference>
<dbReference type="GO" id="GO:0004519">
    <property type="term" value="F:endonuclease activity"/>
    <property type="evidence" value="ECO:0007669"/>
    <property type="project" value="UniProtKB-KW"/>
</dbReference>
<proteinExistence type="predicted"/>
<name>A0A1C7NT31_9HYPH</name>
<comment type="caution">
    <text evidence="2">The sequence shown here is derived from an EMBL/GenBank/DDBJ whole genome shotgun (WGS) entry which is preliminary data.</text>
</comment>
<dbReference type="PANTHER" id="PTHR46564">
    <property type="entry name" value="TRANSPOSASE"/>
    <property type="match status" value="1"/>
</dbReference>
<dbReference type="InterPro" id="IPR038717">
    <property type="entry name" value="Tc1-like_DDE_dom"/>
</dbReference>
<protein>
    <submittedName>
        <fullName evidence="2">Endonuclease DDE</fullName>
    </submittedName>
</protein>
<keyword evidence="2" id="KW-0540">Nuclease</keyword>
<evidence type="ECO:0000313" key="3">
    <source>
        <dbReference type="Proteomes" id="UP000093111"/>
    </source>
</evidence>
<dbReference type="Gene3D" id="3.30.420.10">
    <property type="entry name" value="Ribonuclease H-like superfamily/Ribonuclease H"/>
    <property type="match status" value="1"/>
</dbReference>
<keyword evidence="3" id="KW-1185">Reference proteome</keyword>
<organism evidence="2 3">
    <name type="scientific">Pararhizobium polonicum</name>
    <dbReference type="NCBI Taxonomy" id="1612624"/>
    <lineage>
        <taxon>Bacteria</taxon>
        <taxon>Pseudomonadati</taxon>
        <taxon>Pseudomonadota</taxon>
        <taxon>Alphaproteobacteria</taxon>
        <taxon>Hyphomicrobiales</taxon>
        <taxon>Rhizobiaceae</taxon>
        <taxon>Rhizobium/Agrobacterium group</taxon>
        <taxon>Pararhizobium</taxon>
    </lineage>
</organism>
<dbReference type="EMBL" id="LGLV01000022">
    <property type="protein sequence ID" value="OBZ92159.1"/>
    <property type="molecule type" value="Genomic_DNA"/>
</dbReference>
<keyword evidence="2" id="KW-0255">Endonuclease</keyword>
<dbReference type="GO" id="GO:0003676">
    <property type="term" value="F:nucleic acid binding"/>
    <property type="evidence" value="ECO:0007669"/>
    <property type="project" value="InterPro"/>
</dbReference>
<dbReference type="Proteomes" id="UP000093111">
    <property type="component" value="Unassembled WGS sequence"/>
</dbReference>
<evidence type="ECO:0000259" key="1">
    <source>
        <dbReference type="Pfam" id="PF13358"/>
    </source>
</evidence>
<keyword evidence="2" id="KW-0378">Hydrolase</keyword>
<sequence length="140" mass="15777">MFARNGMSGMTTASPRCNAITAPFVVDGAMDGDKFDTYVRTQLAPTLQPGDVVIWDNLNVHKSPRAAAAIAEKKAWLWFLPRYSPDLNPIEMAFSKLKTLLRKHKARTYDDLWKAVGKVCQLFSQQECWNDFRKAGCVAH</sequence>
<dbReference type="PATRIC" id="fig|1612624.7.peg.3742"/>